<dbReference type="Proteomes" id="UP000320735">
    <property type="component" value="Unassembled WGS sequence"/>
</dbReference>
<feature type="transmembrane region" description="Helical" evidence="1">
    <location>
        <begin position="195"/>
        <end position="215"/>
    </location>
</feature>
<dbReference type="Pfam" id="PF20990">
    <property type="entry name" value="DUF2207_C"/>
    <property type="match status" value="1"/>
</dbReference>
<feature type="transmembrane region" description="Helical" evidence="1">
    <location>
        <begin position="12"/>
        <end position="32"/>
    </location>
</feature>
<evidence type="ECO:0000259" key="2">
    <source>
        <dbReference type="Pfam" id="PF20990"/>
    </source>
</evidence>
<accession>A0A5C6AZR1</accession>
<evidence type="ECO:0000313" key="3">
    <source>
        <dbReference type="EMBL" id="TWU05138.1"/>
    </source>
</evidence>
<evidence type="ECO:0000256" key="1">
    <source>
        <dbReference type="SAM" id="Phobius"/>
    </source>
</evidence>
<name>A0A5C6AZR1_9PLAN</name>
<dbReference type="InterPro" id="IPR026467">
    <property type="entry name" value="Ser/Gly_Cys_C_dom"/>
</dbReference>
<feature type="domain" description="Predicted membrane protein YciQ-like C-terminal" evidence="2">
    <location>
        <begin position="71"/>
        <end position="230"/>
    </location>
</feature>
<reference evidence="3 4" key="1">
    <citation type="submission" date="2019-02" db="EMBL/GenBank/DDBJ databases">
        <title>Deep-cultivation of Planctomycetes and their phenomic and genomic characterization uncovers novel biology.</title>
        <authorList>
            <person name="Wiegand S."/>
            <person name="Jogler M."/>
            <person name="Boedeker C."/>
            <person name="Pinto D."/>
            <person name="Vollmers J."/>
            <person name="Rivas-Marin E."/>
            <person name="Kohn T."/>
            <person name="Peeters S.H."/>
            <person name="Heuer A."/>
            <person name="Rast P."/>
            <person name="Oberbeckmann S."/>
            <person name="Bunk B."/>
            <person name="Jeske O."/>
            <person name="Meyerdierks A."/>
            <person name="Storesund J.E."/>
            <person name="Kallscheuer N."/>
            <person name="Luecker S."/>
            <person name="Lage O.M."/>
            <person name="Pohl T."/>
            <person name="Merkel B.J."/>
            <person name="Hornburger P."/>
            <person name="Mueller R.-W."/>
            <person name="Bruemmer F."/>
            <person name="Labrenz M."/>
            <person name="Spormann A.M."/>
            <person name="Op Den Camp H."/>
            <person name="Overmann J."/>
            <person name="Amann R."/>
            <person name="Jetten M.S.M."/>
            <person name="Mascher T."/>
            <person name="Medema M.H."/>
            <person name="Devos D.P."/>
            <person name="Kaster A.-K."/>
            <person name="Ovreas L."/>
            <person name="Rohde M."/>
            <person name="Galperin M.Y."/>
            <person name="Jogler C."/>
        </authorList>
    </citation>
    <scope>NUCLEOTIDE SEQUENCE [LARGE SCALE GENOMIC DNA]</scope>
    <source>
        <strain evidence="3 4">CA54</strain>
    </source>
</reference>
<dbReference type="OrthoDB" id="482717at2"/>
<dbReference type="NCBIfam" id="TIGR04222">
    <property type="entry name" value="near_uncomplex"/>
    <property type="match status" value="1"/>
</dbReference>
<organism evidence="3 4">
    <name type="scientific">Symmachiella macrocystis</name>
    <dbReference type="NCBI Taxonomy" id="2527985"/>
    <lineage>
        <taxon>Bacteria</taxon>
        <taxon>Pseudomonadati</taxon>
        <taxon>Planctomycetota</taxon>
        <taxon>Planctomycetia</taxon>
        <taxon>Planctomycetales</taxon>
        <taxon>Planctomycetaceae</taxon>
        <taxon>Symmachiella</taxon>
    </lineage>
</organism>
<protein>
    <recommendedName>
        <fullName evidence="2">Predicted membrane protein YciQ-like C-terminal domain-containing protein</fullName>
    </recommendedName>
</protein>
<keyword evidence="1" id="KW-0472">Membrane</keyword>
<feature type="transmembrane region" description="Helical" evidence="1">
    <location>
        <begin position="169"/>
        <end position="189"/>
    </location>
</feature>
<keyword evidence="4" id="KW-1185">Reference proteome</keyword>
<dbReference type="EMBL" id="SJPP01000004">
    <property type="protein sequence ID" value="TWU05138.1"/>
    <property type="molecule type" value="Genomic_DNA"/>
</dbReference>
<comment type="caution">
    <text evidence="3">The sequence shown here is derived from an EMBL/GenBank/DDBJ whole genome shotgun (WGS) entry which is preliminary data.</text>
</comment>
<dbReference type="InterPro" id="IPR048389">
    <property type="entry name" value="YciQ-like_C"/>
</dbReference>
<keyword evidence="1" id="KW-1133">Transmembrane helix</keyword>
<dbReference type="AlphaFoldDB" id="A0A5C6AZR1"/>
<evidence type="ECO:0000313" key="4">
    <source>
        <dbReference type="Proteomes" id="UP000320735"/>
    </source>
</evidence>
<gene>
    <name evidence="3" type="ORF">CA54_58260</name>
</gene>
<sequence length="307" mass="32975">MHLPFAIVNMPGPQFLVIYGVVVTSTLVGCWWRVHNRDSTRDLPLPKIPENPGPYKAAFLRGGENEVTRLLIFDLIQRGYLVLNEAKKILVFETQPSQIKRAADHPSPRHLSAMRREVFDYFSSPLAAGEIFKSLPNELNSYFEDWQDELEQSQLLTSSSQVKFDVPTFLVGGLIIVGLGGFKLAVALSAGRTNVGFLIAIGAISLLVLAAICQLPRLSQRGKRYLEELQLAFGKLQDRVKASEGINATSEPDPALLLTMGIFGVTILEGTAYSSFHDMFKQAAAGGSGGCGGGCGGGGGGCGGCGD</sequence>
<keyword evidence="1" id="KW-0812">Transmembrane</keyword>
<proteinExistence type="predicted"/>